<evidence type="ECO:0000313" key="2">
    <source>
        <dbReference type="EMBL" id="TCG10851.1"/>
    </source>
</evidence>
<proteinExistence type="predicted"/>
<dbReference type="RefSeq" id="WP_418763732.1">
    <property type="nucleotide sequence ID" value="NZ_PSZP01000020.1"/>
</dbReference>
<feature type="transmembrane region" description="Helical" evidence="1">
    <location>
        <begin position="12"/>
        <end position="31"/>
    </location>
</feature>
<keyword evidence="1" id="KW-0812">Transmembrane</keyword>
<keyword evidence="3" id="KW-1185">Reference proteome</keyword>
<dbReference type="Proteomes" id="UP000291072">
    <property type="component" value="Unassembled WGS sequence"/>
</dbReference>
<evidence type="ECO:0000313" key="3">
    <source>
        <dbReference type="Proteomes" id="UP000291072"/>
    </source>
</evidence>
<accession>A0A4R0XVA9</accession>
<dbReference type="NCBIfam" id="NF045999">
    <property type="entry name" value="MAG1140_fam"/>
    <property type="match status" value="1"/>
</dbReference>
<name>A0A4R0XVA9_9MOLU</name>
<reference evidence="2 3" key="1">
    <citation type="submission" date="2018-02" db="EMBL/GenBank/DDBJ databases">
        <title>Mycoplasma marinum and Mycoplasma todarodis sp. nov., moderately halophilic and psychrotolerant mycoplasmas isolated from cephalopods.</title>
        <authorList>
            <person name="Viver T."/>
        </authorList>
    </citation>
    <scope>NUCLEOTIDE SEQUENCE [LARGE SCALE GENOMIC DNA]</scope>
    <source>
        <strain evidence="2 3">5H</strain>
    </source>
</reference>
<gene>
    <name evidence="2" type="ORF">C4B25_02855</name>
</gene>
<comment type="caution">
    <text evidence="2">The sequence shown here is derived from an EMBL/GenBank/DDBJ whole genome shotgun (WGS) entry which is preliminary data.</text>
</comment>
<organism evidence="2 3">
    <name type="scientific">Mycoplasma todarodis</name>
    <dbReference type="NCBI Taxonomy" id="1937191"/>
    <lineage>
        <taxon>Bacteria</taxon>
        <taxon>Bacillati</taxon>
        <taxon>Mycoplasmatota</taxon>
        <taxon>Mollicutes</taxon>
        <taxon>Mycoplasmataceae</taxon>
        <taxon>Mycoplasma</taxon>
    </lineage>
</organism>
<sequence length="128" mass="15030">MLSHLSKIKKWVWISFTLILLLLGGVTYYVLTRKIEKYIVVKIKVSKNSIDKILMNSQDVILVNKDSKMRIKLMHKYYDVTIEEIEDKKDGKTEVVIKEKIPDFTIGSTLEARIIYSSIPVWEKIIER</sequence>
<evidence type="ECO:0000256" key="1">
    <source>
        <dbReference type="SAM" id="Phobius"/>
    </source>
</evidence>
<protein>
    <submittedName>
        <fullName evidence="2">Uncharacterized protein</fullName>
    </submittedName>
</protein>
<dbReference type="AlphaFoldDB" id="A0A4R0XVA9"/>
<dbReference type="EMBL" id="PSZP01000020">
    <property type="protein sequence ID" value="TCG10851.1"/>
    <property type="molecule type" value="Genomic_DNA"/>
</dbReference>
<keyword evidence="1" id="KW-1133">Transmembrane helix</keyword>
<keyword evidence="1" id="KW-0472">Membrane</keyword>